<dbReference type="Pfam" id="PF00571">
    <property type="entry name" value="CBS"/>
    <property type="match status" value="2"/>
</dbReference>
<evidence type="ECO:0000256" key="10">
    <source>
        <dbReference type="PROSITE-ProRule" id="PRU01193"/>
    </source>
</evidence>
<protein>
    <submittedName>
        <fullName evidence="14">Gliding motility-associated protein GldE</fullName>
    </submittedName>
</protein>
<dbReference type="PANTHER" id="PTHR22777:SF32">
    <property type="entry name" value="UPF0053 INNER MEMBRANE PROTEIN YFJD"/>
    <property type="match status" value="1"/>
</dbReference>
<evidence type="ECO:0000256" key="11">
    <source>
        <dbReference type="SAM" id="Phobius"/>
    </source>
</evidence>
<dbReference type="InterPro" id="IPR002550">
    <property type="entry name" value="CNNM"/>
</dbReference>
<evidence type="ECO:0000256" key="5">
    <source>
        <dbReference type="ARBA" id="ARBA00022737"/>
    </source>
</evidence>
<dbReference type="GO" id="GO:0005886">
    <property type="term" value="C:plasma membrane"/>
    <property type="evidence" value="ECO:0007669"/>
    <property type="project" value="UniProtKB-SubCell"/>
</dbReference>
<feature type="domain" description="CNNM transmembrane" evidence="13">
    <location>
        <begin position="28"/>
        <end position="225"/>
    </location>
</feature>
<dbReference type="InterPro" id="IPR000644">
    <property type="entry name" value="CBS_dom"/>
</dbReference>
<sequence>MLPHYSLKQIILDHHPVFLLFPLLNAAIPQGSIALLILLFILLIISFFVSGAEAAFFSLKQKDINLLKTKQTPSYKRIIHLLSEPKKLLASLLIANSFINIAIIIIFNIGIDQWITTYQPNFFIANAWIEFIIKVVIVTAVLLLFGEIMPKILATQNNIRFAKEVAPFIEFVHYICKRLSNVLVKYSDVIEKKLSNKSGSITSDELYQAIEITKSGTSENEKNILKGIIKFGNITVKQIMKARLEVHGVDYNMDFHSLLQSVADNNYSRVPVYKEDLDEVVGILRTKDLLPYLNENENFEWHKLISPPYFVHEHKMIEDLLHEFQAKRIHFAIVVDEFGGTSGIVTLEDILEEIIGDIKDEFDEEEYGYKKLDENNYIFEGKIMINDVCKIMQLPVDTFDTLKGESDSLAGLILEIAGDIPKKGQVVSIPGFDFMILEVEKTRINKIKVTITKVKEDEII</sequence>
<evidence type="ECO:0000259" key="13">
    <source>
        <dbReference type="PROSITE" id="PS51846"/>
    </source>
</evidence>
<evidence type="ECO:0000256" key="7">
    <source>
        <dbReference type="ARBA" id="ARBA00023122"/>
    </source>
</evidence>
<dbReference type="Pfam" id="PF03471">
    <property type="entry name" value="CorC_HlyC"/>
    <property type="match status" value="1"/>
</dbReference>
<dbReference type="InterPro" id="IPR044751">
    <property type="entry name" value="Ion_transp-like_CBS"/>
</dbReference>
<name>A0A2W7RUX8_9BACT</name>
<keyword evidence="5" id="KW-0677">Repeat</keyword>
<dbReference type="SMART" id="SM01091">
    <property type="entry name" value="CorC_HlyC"/>
    <property type="match status" value="1"/>
</dbReference>
<dbReference type="PANTHER" id="PTHR22777">
    <property type="entry name" value="HEMOLYSIN-RELATED"/>
    <property type="match status" value="1"/>
</dbReference>
<dbReference type="Gene3D" id="3.10.580.10">
    <property type="entry name" value="CBS-domain"/>
    <property type="match status" value="1"/>
</dbReference>
<comment type="similarity">
    <text evidence="2">Belongs to the UPF0053 family.</text>
</comment>
<dbReference type="InterPro" id="IPR036318">
    <property type="entry name" value="FAD-bd_PCMH-like_sf"/>
</dbReference>
<accession>A0A2W7RUX8</accession>
<feature type="transmembrane region" description="Helical" evidence="11">
    <location>
        <begin position="123"/>
        <end position="145"/>
    </location>
</feature>
<evidence type="ECO:0000256" key="6">
    <source>
        <dbReference type="ARBA" id="ARBA00022989"/>
    </source>
</evidence>
<dbReference type="SUPFAM" id="SSF56176">
    <property type="entry name" value="FAD-binding/transporter-associated domain-like"/>
    <property type="match status" value="1"/>
</dbReference>
<keyword evidence="4 10" id="KW-0812">Transmembrane</keyword>
<keyword evidence="15" id="KW-1185">Reference proteome</keyword>
<keyword evidence="3" id="KW-1003">Cell membrane</keyword>
<dbReference type="SUPFAM" id="SSF54631">
    <property type="entry name" value="CBS-domain pair"/>
    <property type="match status" value="1"/>
</dbReference>
<feature type="transmembrane region" description="Helical" evidence="11">
    <location>
        <begin position="88"/>
        <end position="111"/>
    </location>
</feature>
<dbReference type="FunFam" id="3.10.580.10:FF:000002">
    <property type="entry name" value="Magnesium/cobalt efflux protein CorC"/>
    <property type="match status" value="1"/>
</dbReference>
<evidence type="ECO:0000313" key="15">
    <source>
        <dbReference type="Proteomes" id="UP000249720"/>
    </source>
</evidence>
<gene>
    <name evidence="14" type="ORF">LX80_00699</name>
</gene>
<feature type="domain" description="CBS" evidence="12">
    <location>
        <begin position="240"/>
        <end position="300"/>
    </location>
</feature>
<dbReference type="GO" id="GO:0050660">
    <property type="term" value="F:flavin adenine dinucleotide binding"/>
    <property type="evidence" value="ECO:0007669"/>
    <property type="project" value="InterPro"/>
</dbReference>
<keyword evidence="6 10" id="KW-1133">Transmembrane helix</keyword>
<keyword evidence="8 10" id="KW-0472">Membrane</keyword>
<comment type="subcellular location">
    <subcellularLocation>
        <location evidence="1">Cell membrane</location>
        <topology evidence="1">Multi-pass membrane protein</topology>
    </subcellularLocation>
</comment>
<feature type="transmembrane region" description="Helical" evidence="11">
    <location>
        <begin position="33"/>
        <end position="59"/>
    </location>
</feature>
<evidence type="ECO:0000256" key="2">
    <source>
        <dbReference type="ARBA" id="ARBA00006337"/>
    </source>
</evidence>
<evidence type="ECO:0000256" key="1">
    <source>
        <dbReference type="ARBA" id="ARBA00004651"/>
    </source>
</evidence>
<dbReference type="AlphaFoldDB" id="A0A2W7RUX8"/>
<dbReference type="NCBIfam" id="TIGR03520">
    <property type="entry name" value="GldE"/>
    <property type="match status" value="1"/>
</dbReference>
<reference evidence="14 15" key="1">
    <citation type="submission" date="2018-06" db="EMBL/GenBank/DDBJ databases">
        <title>Genomic Encyclopedia of Archaeal and Bacterial Type Strains, Phase II (KMG-II): from individual species to whole genera.</title>
        <authorList>
            <person name="Goeker M."/>
        </authorList>
    </citation>
    <scope>NUCLEOTIDE SEQUENCE [LARGE SCALE GENOMIC DNA]</scope>
    <source>
        <strain evidence="14 15">DSM 23241</strain>
    </source>
</reference>
<evidence type="ECO:0000256" key="9">
    <source>
        <dbReference type="PROSITE-ProRule" id="PRU00703"/>
    </source>
</evidence>
<organism evidence="14 15">
    <name type="scientific">Hydrotalea sandarakina</name>
    <dbReference type="NCBI Taxonomy" id="1004304"/>
    <lineage>
        <taxon>Bacteria</taxon>
        <taxon>Pseudomonadati</taxon>
        <taxon>Bacteroidota</taxon>
        <taxon>Chitinophagia</taxon>
        <taxon>Chitinophagales</taxon>
        <taxon>Chitinophagaceae</taxon>
        <taxon>Hydrotalea</taxon>
    </lineage>
</organism>
<evidence type="ECO:0000313" key="14">
    <source>
        <dbReference type="EMBL" id="PZX64503.1"/>
    </source>
</evidence>
<dbReference type="CDD" id="cd04590">
    <property type="entry name" value="CBS_pair_CorC_HlyC_assoc"/>
    <property type="match status" value="1"/>
</dbReference>
<dbReference type="InterPro" id="IPR016169">
    <property type="entry name" value="FAD-bd_PCMH_sub2"/>
</dbReference>
<dbReference type="InterPro" id="IPR005170">
    <property type="entry name" value="Transptr-assoc_dom"/>
</dbReference>
<evidence type="ECO:0000259" key="12">
    <source>
        <dbReference type="PROSITE" id="PS51371"/>
    </source>
</evidence>
<evidence type="ECO:0000256" key="8">
    <source>
        <dbReference type="ARBA" id="ARBA00023136"/>
    </source>
</evidence>
<dbReference type="InterPro" id="IPR046342">
    <property type="entry name" value="CBS_dom_sf"/>
</dbReference>
<feature type="domain" description="CBS" evidence="12">
    <location>
        <begin position="304"/>
        <end position="361"/>
    </location>
</feature>
<dbReference type="Pfam" id="PF01595">
    <property type="entry name" value="CNNM"/>
    <property type="match status" value="1"/>
</dbReference>
<evidence type="ECO:0000256" key="4">
    <source>
        <dbReference type="ARBA" id="ARBA00022692"/>
    </source>
</evidence>
<proteinExistence type="inferred from homology"/>
<dbReference type="InterPro" id="IPR019862">
    <property type="entry name" value="Motility-assoc_prot_GldE"/>
</dbReference>
<dbReference type="PROSITE" id="PS51846">
    <property type="entry name" value="CNNM"/>
    <property type="match status" value="1"/>
</dbReference>
<evidence type="ECO:0000256" key="3">
    <source>
        <dbReference type="ARBA" id="ARBA00022475"/>
    </source>
</evidence>
<dbReference type="EMBL" id="QKZV01000002">
    <property type="protein sequence ID" value="PZX64503.1"/>
    <property type="molecule type" value="Genomic_DNA"/>
</dbReference>
<comment type="caution">
    <text evidence="14">The sequence shown here is derived from an EMBL/GenBank/DDBJ whole genome shotgun (WGS) entry which is preliminary data.</text>
</comment>
<dbReference type="Gene3D" id="3.30.465.10">
    <property type="match status" value="1"/>
</dbReference>
<dbReference type="PROSITE" id="PS51371">
    <property type="entry name" value="CBS"/>
    <property type="match status" value="2"/>
</dbReference>
<keyword evidence="7 9" id="KW-0129">CBS domain</keyword>
<dbReference type="Proteomes" id="UP000249720">
    <property type="component" value="Unassembled WGS sequence"/>
</dbReference>